<protein>
    <submittedName>
        <fullName evidence="1">Addiction module protein</fullName>
    </submittedName>
</protein>
<name>A0A932I0D8_UNCTE</name>
<dbReference type="Proteomes" id="UP000782312">
    <property type="component" value="Unassembled WGS sequence"/>
</dbReference>
<reference evidence="1" key="1">
    <citation type="submission" date="2020-07" db="EMBL/GenBank/DDBJ databases">
        <title>Huge and variable diversity of episymbiotic CPR bacteria and DPANN archaea in groundwater ecosystems.</title>
        <authorList>
            <person name="He C.Y."/>
            <person name="Keren R."/>
            <person name="Whittaker M."/>
            <person name="Farag I.F."/>
            <person name="Doudna J."/>
            <person name="Cate J.H.D."/>
            <person name="Banfield J.F."/>
        </authorList>
    </citation>
    <scope>NUCLEOTIDE SEQUENCE</scope>
    <source>
        <strain evidence="1">NC_groundwater_763_Ag_S-0.2um_68_21</strain>
    </source>
</reference>
<dbReference type="InterPro" id="IPR013406">
    <property type="entry name" value="CHP02574_addiction_mod"/>
</dbReference>
<evidence type="ECO:0000313" key="1">
    <source>
        <dbReference type="EMBL" id="MBI3128647.1"/>
    </source>
</evidence>
<dbReference type="EMBL" id="JACPUR010000034">
    <property type="protein sequence ID" value="MBI3128647.1"/>
    <property type="molecule type" value="Genomic_DNA"/>
</dbReference>
<dbReference type="NCBIfam" id="TIGR02574">
    <property type="entry name" value="stabl_TIGR02574"/>
    <property type="match status" value="1"/>
</dbReference>
<sequence>MTPNPAEILKEALSLPPEARAALAGSLLDSLDETVDEGAEAAWEAEISARLKALDSGQAATVPWAEVRRRITER</sequence>
<proteinExistence type="predicted"/>
<evidence type="ECO:0000313" key="2">
    <source>
        <dbReference type="Proteomes" id="UP000782312"/>
    </source>
</evidence>
<comment type="caution">
    <text evidence="1">The sequence shown here is derived from an EMBL/GenBank/DDBJ whole genome shotgun (WGS) entry which is preliminary data.</text>
</comment>
<dbReference type="Pfam" id="PF09720">
    <property type="entry name" value="Unstab_antitox"/>
    <property type="match status" value="1"/>
</dbReference>
<gene>
    <name evidence="1" type="ORF">HYZ11_13670</name>
</gene>
<accession>A0A932I0D8</accession>
<dbReference type="AlphaFoldDB" id="A0A932I0D8"/>
<organism evidence="1 2">
    <name type="scientific">Tectimicrobiota bacterium</name>
    <dbReference type="NCBI Taxonomy" id="2528274"/>
    <lineage>
        <taxon>Bacteria</taxon>
        <taxon>Pseudomonadati</taxon>
        <taxon>Nitrospinota/Tectimicrobiota group</taxon>
        <taxon>Candidatus Tectimicrobiota</taxon>
    </lineage>
</organism>